<name>A0A4Y9ZDV7_9AGAM</name>
<organism evidence="1 2">
    <name type="scientific">Dentipellis fragilis</name>
    <dbReference type="NCBI Taxonomy" id="205917"/>
    <lineage>
        <taxon>Eukaryota</taxon>
        <taxon>Fungi</taxon>
        <taxon>Dikarya</taxon>
        <taxon>Basidiomycota</taxon>
        <taxon>Agaricomycotina</taxon>
        <taxon>Agaricomycetes</taxon>
        <taxon>Russulales</taxon>
        <taxon>Hericiaceae</taxon>
        <taxon>Dentipellis</taxon>
    </lineage>
</organism>
<dbReference type="EMBL" id="SEOQ01000045">
    <property type="protein sequence ID" value="TFY71589.1"/>
    <property type="molecule type" value="Genomic_DNA"/>
</dbReference>
<reference evidence="1 2" key="1">
    <citation type="submission" date="2019-02" db="EMBL/GenBank/DDBJ databases">
        <title>Genome sequencing of the rare red list fungi Dentipellis fragilis.</title>
        <authorList>
            <person name="Buettner E."/>
            <person name="Kellner H."/>
        </authorList>
    </citation>
    <scope>NUCLEOTIDE SEQUENCE [LARGE SCALE GENOMIC DNA]</scope>
    <source>
        <strain evidence="1 2">DSM 105465</strain>
    </source>
</reference>
<gene>
    <name evidence="1" type="ORF">EVG20_g1426</name>
</gene>
<evidence type="ECO:0000313" key="1">
    <source>
        <dbReference type="EMBL" id="TFY71589.1"/>
    </source>
</evidence>
<dbReference type="Proteomes" id="UP000298327">
    <property type="component" value="Unassembled WGS sequence"/>
</dbReference>
<keyword evidence="2" id="KW-1185">Reference proteome</keyword>
<dbReference type="AlphaFoldDB" id="A0A4Y9ZDV7"/>
<protein>
    <submittedName>
        <fullName evidence="1">Uncharacterized protein</fullName>
    </submittedName>
</protein>
<comment type="caution">
    <text evidence="1">The sequence shown here is derived from an EMBL/GenBank/DDBJ whole genome shotgun (WGS) entry which is preliminary data.</text>
</comment>
<proteinExistence type="predicted"/>
<dbReference type="OrthoDB" id="2741932at2759"/>
<sequence length="173" mass="19612">MNQAIQVSSFVPPHPVLSLPSSTMLAVVSSSHQSRKPSATRSRRNLIVAGTATRAYGFMLDRECIRHWAPIVYEEIYHAEMPVSDTEDGKATLRASCHMVTIMLPAKIYREFPSIPCLWRRMILFSGGRYLLVLKDNRSTATRTAQLDPEDVEGIRRKLDLGAQRPKWYDVPL</sequence>
<evidence type="ECO:0000313" key="2">
    <source>
        <dbReference type="Proteomes" id="UP000298327"/>
    </source>
</evidence>
<accession>A0A4Y9ZDV7</accession>